<dbReference type="EMBL" id="JAFNEN010003653">
    <property type="protein sequence ID" value="KAG8171705.1"/>
    <property type="molecule type" value="Genomic_DNA"/>
</dbReference>
<evidence type="ECO:0000313" key="2">
    <source>
        <dbReference type="Proteomes" id="UP000827092"/>
    </source>
</evidence>
<keyword evidence="2" id="KW-1185">Reference proteome</keyword>
<dbReference type="AlphaFoldDB" id="A0AAV6TIG8"/>
<evidence type="ECO:0000313" key="1">
    <source>
        <dbReference type="EMBL" id="KAG8171705.1"/>
    </source>
</evidence>
<name>A0AAV6TIG8_9ARAC</name>
<organism evidence="1 2">
    <name type="scientific">Oedothorax gibbosus</name>
    <dbReference type="NCBI Taxonomy" id="931172"/>
    <lineage>
        <taxon>Eukaryota</taxon>
        <taxon>Metazoa</taxon>
        <taxon>Ecdysozoa</taxon>
        <taxon>Arthropoda</taxon>
        <taxon>Chelicerata</taxon>
        <taxon>Arachnida</taxon>
        <taxon>Araneae</taxon>
        <taxon>Araneomorphae</taxon>
        <taxon>Entelegynae</taxon>
        <taxon>Araneoidea</taxon>
        <taxon>Linyphiidae</taxon>
        <taxon>Erigoninae</taxon>
        <taxon>Oedothorax</taxon>
    </lineage>
</organism>
<proteinExistence type="predicted"/>
<sequence length="92" mass="10520">MNFLGIADRGKQAKEISNAESGLIEDLKASTKNSHLKKPGQCDQNKKCLGKEDILKEIDKDLTHSLKLKEFRKFEEMYNSVISTYEARCQEI</sequence>
<protein>
    <submittedName>
        <fullName evidence="1">Uncharacterized protein</fullName>
    </submittedName>
</protein>
<dbReference type="Proteomes" id="UP000827092">
    <property type="component" value="Unassembled WGS sequence"/>
</dbReference>
<gene>
    <name evidence="1" type="ORF">JTE90_025039</name>
</gene>
<accession>A0AAV6TIG8</accession>
<reference evidence="1 2" key="1">
    <citation type="journal article" date="2022" name="Nat. Ecol. Evol.">
        <title>A masculinizing supergene underlies an exaggerated male reproductive morph in a spider.</title>
        <authorList>
            <person name="Hendrickx F."/>
            <person name="De Corte Z."/>
            <person name="Sonet G."/>
            <person name="Van Belleghem S.M."/>
            <person name="Kostlbacher S."/>
            <person name="Vangestel C."/>
        </authorList>
    </citation>
    <scope>NUCLEOTIDE SEQUENCE [LARGE SCALE GENOMIC DNA]</scope>
    <source>
        <strain evidence="1">W744_W776</strain>
    </source>
</reference>
<comment type="caution">
    <text evidence="1">The sequence shown here is derived from an EMBL/GenBank/DDBJ whole genome shotgun (WGS) entry which is preliminary data.</text>
</comment>